<keyword evidence="1" id="KW-1133">Transmembrane helix</keyword>
<dbReference type="Proteomes" id="UP000292424">
    <property type="component" value="Chromosome"/>
</dbReference>
<name>A0A5P2G5S5_9BACT</name>
<organism evidence="2 3">
    <name type="scientific">Rhizosphaericola mali</name>
    <dbReference type="NCBI Taxonomy" id="2545455"/>
    <lineage>
        <taxon>Bacteria</taxon>
        <taxon>Pseudomonadati</taxon>
        <taxon>Bacteroidota</taxon>
        <taxon>Chitinophagia</taxon>
        <taxon>Chitinophagales</taxon>
        <taxon>Chitinophagaceae</taxon>
        <taxon>Rhizosphaericola</taxon>
    </lineage>
</organism>
<keyword evidence="3" id="KW-1185">Reference proteome</keyword>
<gene>
    <name evidence="2" type="ORF">E0W69_015755</name>
</gene>
<feature type="transmembrane region" description="Helical" evidence="1">
    <location>
        <begin position="65"/>
        <end position="84"/>
    </location>
</feature>
<keyword evidence="1" id="KW-0472">Membrane</keyword>
<proteinExistence type="predicted"/>
<dbReference type="RefSeq" id="WP_131331004.1">
    <property type="nucleotide sequence ID" value="NZ_CP044016.1"/>
</dbReference>
<accession>A0A5P2G5S5</accession>
<evidence type="ECO:0000256" key="1">
    <source>
        <dbReference type="SAM" id="Phobius"/>
    </source>
</evidence>
<dbReference type="EMBL" id="CP044016">
    <property type="protein sequence ID" value="QES90048.1"/>
    <property type="molecule type" value="Genomic_DNA"/>
</dbReference>
<dbReference type="AlphaFoldDB" id="A0A5P2G5S5"/>
<dbReference type="KEGG" id="arac:E0W69_015755"/>
<protein>
    <submittedName>
        <fullName evidence="2">Uncharacterized protein</fullName>
    </submittedName>
</protein>
<feature type="transmembrane region" description="Helical" evidence="1">
    <location>
        <begin position="35"/>
        <end position="53"/>
    </location>
</feature>
<evidence type="ECO:0000313" key="2">
    <source>
        <dbReference type="EMBL" id="QES90048.1"/>
    </source>
</evidence>
<evidence type="ECO:0000313" key="3">
    <source>
        <dbReference type="Proteomes" id="UP000292424"/>
    </source>
</evidence>
<keyword evidence="1" id="KW-0812">Transmembrane</keyword>
<sequence>MRINKISNKSLFYISYIFFFLSIIISFAEEENAKLTITSSCELLIGIFLNIYARRNNFSYYWREKKFYVIIVALVVISAIFNAFTNIRYSLANQTQNITNTHKVSNSENVDFINMQNEASKIAQTEAEHELVKNFEIFTEQFNLFSTTNFATKNFNHYNRLRGTSTIYSVFFSDHNSLIIQENQTTETISSITVLGSILASKDDYFSFINTVSQTISGAEPSISKDVKDKIIIQLAKDIKYNKIVDSFYFNVFKFNVFNKSKQPIHFTIGKAN</sequence>
<reference evidence="2 3" key="1">
    <citation type="submission" date="2019-09" db="EMBL/GenBank/DDBJ databases">
        <title>Complete genome sequence of Arachidicoccus sp. B3-10 isolated from apple orchard soil.</title>
        <authorList>
            <person name="Kim H.S."/>
            <person name="Han K.-I."/>
            <person name="Suh M.K."/>
            <person name="Lee K.C."/>
            <person name="Eom M.K."/>
            <person name="Kim J.-S."/>
            <person name="Kang S.W."/>
            <person name="Sin Y."/>
            <person name="Lee J.-S."/>
        </authorList>
    </citation>
    <scope>NUCLEOTIDE SEQUENCE [LARGE SCALE GENOMIC DNA]</scope>
    <source>
        <strain evidence="2 3">B3-10</strain>
    </source>
</reference>
<feature type="transmembrane region" description="Helical" evidence="1">
    <location>
        <begin position="12"/>
        <end position="29"/>
    </location>
</feature>